<dbReference type="InterPro" id="IPR000873">
    <property type="entry name" value="AMP-dep_synth/lig_dom"/>
</dbReference>
<dbReference type="PROSITE" id="PS00455">
    <property type="entry name" value="AMP_BINDING"/>
    <property type="match status" value="1"/>
</dbReference>
<dbReference type="Proteomes" id="UP001431783">
    <property type="component" value="Unassembled WGS sequence"/>
</dbReference>
<feature type="domain" description="AMP-dependent synthetase/ligase" evidence="1">
    <location>
        <begin position="10"/>
        <end position="111"/>
    </location>
</feature>
<dbReference type="EMBL" id="JARQZJ010000044">
    <property type="protein sequence ID" value="KAK9877879.1"/>
    <property type="molecule type" value="Genomic_DNA"/>
</dbReference>
<name>A0AAW1U4L4_9CUCU</name>
<organism evidence="2 3">
    <name type="scientific">Henosepilachna vigintioctopunctata</name>
    <dbReference type="NCBI Taxonomy" id="420089"/>
    <lineage>
        <taxon>Eukaryota</taxon>
        <taxon>Metazoa</taxon>
        <taxon>Ecdysozoa</taxon>
        <taxon>Arthropoda</taxon>
        <taxon>Hexapoda</taxon>
        <taxon>Insecta</taxon>
        <taxon>Pterygota</taxon>
        <taxon>Neoptera</taxon>
        <taxon>Endopterygota</taxon>
        <taxon>Coleoptera</taxon>
        <taxon>Polyphaga</taxon>
        <taxon>Cucujiformia</taxon>
        <taxon>Coccinelloidea</taxon>
        <taxon>Coccinellidae</taxon>
        <taxon>Epilachninae</taxon>
        <taxon>Epilachnini</taxon>
        <taxon>Henosepilachna</taxon>
    </lineage>
</organism>
<dbReference type="SUPFAM" id="SSF56801">
    <property type="entry name" value="Acetyl-CoA synthetase-like"/>
    <property type="match status" value="1"/>
</dbReference>
<comment type="caution">
    <text evidence="2">The sequence shown here is derived from an EMBL/GenBank/DDBJ whole genome shotgun (WGS) entry which is preliminary data.</text>
</comment>
<dbReference type="AlphaFoldDB" id="A0AAW1U4L4"/>
<accession>A0AAW1U4L4</accession>
<evidence type="ECO:0000313" key="2">
    <source>
        <dbReference type="EMBL" id="KAK9877879.1"/>
    </source>
</evidence>
<sequence length="120" mass="13646">MIPFIVTQFVGVKYVAIEPSIPEEDLSYLFEYLQMKIIFVSERFEKKIEKYLSSPSFKGEVIVLGKSQKFTDLSQILQISEGIETFQPIHIADIKEDAVIFLSSGTTGKPKEYVSAIMPF</sequence>
<reference evidence="2 3" key="1">
    <citation type="submission" date="2023-03" db="EMBL/GenBank/DDBJ databases">
        <title>Genome insight into feeding habits of ladybird beetles.</title>
        <authorList>
            <person name="Li H.-S."/>
            <person name="Huang Y.-H."/>
            <person name="Pang H."/>
        </authorList>
    </citation>
    <scope>NUCLEOTIDE SEQUENCE [LARGE SCALE GENOMIC DNA]</scope>
    <source>
        <strain evidence="2">SYSU_2023b</strain>
        <tissue evidence="2">Whole body</tissue>
    </source>
</reference>
<dbReference type="InterPro" id="IPR020845">
    <property type="entry name" value="AMP-binding_CS"/>
</dbReference>
<dbReference type="Pfam" id="PF00501">
    <property type="entry name" value="AMP-binding"/>
    <property type="match status" value="1"/>
</dbReference>
<dbReference type="Gene3D" id="3.40.50.12780">
    <property type="entry name" value="N-terminal domain of ligase-like"/>
    <property type="match status" value="1"/>
</dbReference>
<gene>
    <name evidence="2" type="ORF">WA026_020105</name>
</gene>
<dbReference type="InterPro" id="IPR042099">
    <property type="entry name" value="ANL_N_sf"/>
</dbReference>
<proteinExistence type="predicted"/>
<evidence type="ECO:0000313" key="3">
    <source>
        <dbReference type="Proteomes" id="UP001431783"/>
    </source>
</evidence>
<protein>
    <recommendedName>
        <fullName evidence="1">AMP-dependent synthetase/ligase domain-containing protein</fullName>
    </recommendedName>
</protein>
<keyword evidence="3" id="KW-1185">Reference proteome</keyword>
<evidence type="ECO:0000259" key="1">
    <source>
        <dbReference type="Pfam" id="PF00501"/>
    </source>
</evidence>